<accession>A0A7V1EHT1</accession>
<dbReference type="PROSITE" id="PS51689">
    <property type="entry name" value="SAM_RNA_A_N6_MT"/>
    <property type="match status" value="1"/>
</dbReference>
<comment type="caution">
    <text evidence="10">The sequence shown here is derived from an EMBL/GenBank/DDBJ whole genome shotgun (WGS) entry which is preliminary data.</text>
</comment>
<comment type="function">
    <text evidence="7">Specifically dimethylates two adjacent adenosines (A1518 and A1519) in the loop of a conserved hairpin near the 3'-end of 16S rRNA in the 30S particle. May play a critical role in biogenesis of 30S subunits.</text>
</comment>
<keyword evidence="1 7" id="KW-0963">Cytoplasm</keyword>
<dbReference type="SUPFAM" id="SSF53335">
    <property type="entry name" value="S-adenosyl-L-methionine-dependent methyltransferases"/>
    <property type="match status" value="1"/>
</dbReference>
<feature type="binding site" evidence="7 8">
    <location>
        <position position="18"/>
    </location>
    <ligand>
        <name>S-adenosyl-L-methionine</name>
        <dbReference type="ChEBI" id="CHEBI:59789"/>
    </ligand>
</feature>
<dbReference type="NCBIfam" id="TIGR00755">
    <property type="entry name" value="ksgA"/>
    <property type="match status" value="1"/>
</dbReference>
<feature type="binding site" evidence="7 8">
    <location>
        <position position="105"/>
    </location>
    <ligand>
        <name>S-adenosyl-L-methionine</name>
        <dbReference type="ChEBI" id="CHEBI:59789"/>
    </ligand>
</feature>
<keyword evidence="6 7" id="KW-0694">RNA-binding</keyword>
<dbReference type="EC" id="2.1.1.182" evidence="7"/>
<dbReference type="Gene3D" id="1.10.8.100">
    <property type="entry name" value="Ribosomal RNA adenine dimethylase-like, domain 2"/>
    <property type="match status" value="1"/>
</dbReference>
<sequence>MFIKSRLKPLAKKRLGQHFLNSIYIARKIVNFADIKEEVVIEIGAGKGMLTRELAKKARIVYAVEIDPECATILKDKALNNVKIINADFLDLNLKEYAGSVIVGNIPYSITTKIIEKLVKDRESFQKAFLTIQKEYGERLLAQPGSTGYSSITCYVNYYFNVFKGFVIPPSFFSPAPKVSSIVIGLMHKEPPFLLDDEIEFFNFIKGIFRYRRKILKNALINYFGSLLVELSHPILYKRPEQLHLNDFFNLYKDLKSIEKFKEQ</sequence>
<dbReference type="SMART" id="SM00650">
    <property type="entry name" value="rADc"/>
    <property type="match status" value="1"/>
</dbReference>
<feature type="binding site" evidence="7 8">
    <location>
        <position position="65"/>
    </location>
    <ligand>
        <name>S-adenosyl-L-methionine</name>
        <dbReference type="ChEBI" id="CHEBI:59789"/>
    </ligand>
</feature>
<dbReference type="EMBL" id="DSKY01000014">
    <property type="protein sequence ID" value="HDY58876.1"/>
    <property type="molecule type" value="Genomic_DNA"/>
</dbReference>
<dbReference type="AlphaFoldDB" id="A0A7V1EHT1"/>
<evidence type="ECO:0000256" key="3">
    <source>
        <dbReference type="ARBA" id="ARBA00022603"/>
    </source>
</evidence>
<dbReference type="Pfam" id="PF00398">
    <property type="entry name" value="RrnaAD"/>
    <property type="match status" value="1"/>
</dbReference>
<keyword evidence="5 7" id="KW-0949">S-adenosyl-L-methionine</keyword>
<gene>
    <name evidence="7 10" type="primary">rsmA</name>
    <name evidence="7" type="synonym">ksgA</name>
    <name evidence="10" type="ORF">ENP86_04910</name>
</gene>
<evidence type="ECO:0000256" key="8">
    <source>
        <dbReference type="PROSITE-ProRule" id="PRU01026"/>
    </source>
</evidence>
<feature type="binding site" evidence="7 8">
    <location>
        <position position="44"/>
    </location>
    <ligand>
        <name>S-adenosyl-L-methionine</name>
        <dbReference type="ChEBI" id="CHEBI:59789"/>
    </ligand>
</feature>
<evidence type="ECO:0000256" key="1">
    <source>
        <dbReference type="ARBA" id="ARBA00022490"/>
    </source>
</evidence>
<dbReference type="GO" id="GO:0052908">
    <property type="term" value="F:16S rRNA (adenine(1518)-N(6)/adenine(1519)-N(6))-dimethyltransferase activity"/>
    <property type="evidence" value="ECO:0007669"/>
    <property type="project" value="UniProtKB-EC"/>
</dbReference>
<dbReference type="HAMAP" id="MF_00607">
    <property type="entry name" value="16SrRNA_methyltr_A"/>
    <property type="match status" value="1"/>
</dbReference>
<dbReference type="GO" id="GO:0003723">
    <property type="term" value="F:RNA binding"/>
    <property type="evidence" value="ECO:0007669"/>
    <property type="project" value="UniProtKB-UniRule"/>
</dbReference>
<evidence type="ECO:0000259" key="9">
    <source>
        <dbReference type="SMART" id="SM00650"/>
    </source>
</evidence>
<dbReference type="InterPro" id="IPR001737">
    <property type="entry name" value="KsgA/Erm"/>
</dbReference>
<evidence type="ECO:0000256" key="4">
    <source>
        <dbReference type="ARBA" id="ARBA00022679"/>
    </source>
</evidence>
<evidence type="ECO:0000256" key="2">
    <source>
        <dbReference type="ARBA" id="ARBA00022552"/>
    </source>
</evidence>
<evidence type="ECO:0000313" key="10">
    <source>
        <dbReference type="EMBL" id="HDY58876.1"/>
    </source>
</evidence>
<dbReference type="GO" id="GO:0005829">
    <property type="term" value="C:cytosol"/>
    <property type="evidence" value="ECO:0007669"/>
    <property type="project" value="TreeGrafter"/>
</dbReference>
<proteinExistence type="inferred from homology"/>
<protein>
    <recommendedName>
        <fullName evidence="7">Ribosomal RNA small subunit methyltransferase A</fullName>
        <ecNumber evidence="7">2.1.1.182</ecNumber>
    </recommendedName>
    <alternativeName>
        <fullName evidence="7">16S rRNA (adenine(1518)-N(6)/adenine(1519)-N(6))-dimethyltransferase</fullName>
    </alternativeName>
    <alternativeName>
        <fullName evidence="7">16S rRNA dimethyladenosine transferase</fullName>
    </alternativeName>
    <alternativeName>
        <fullName evidence="7">16S rRNA dimethylase</fullName>
    </alternativeName>
    <alternativeName>
        <fullName evidence="7">S-adenosylmethionine-6-N', N'-adenosyl(rRNA) dimethyltransferase</fullName>
    </alternativeName>
</protein>
<dbReference type="PANTHER" id="PTHR11727:SF7">
    <property type="entry name" value="DIMETHYLADENOSINE TRANSFERASE-RELATED"/>
    <property type="match status" value="1"/>
</dbReference>
<keyword evidence="3 7" id="KW-0489">Methyltransferase</keyword>
<evidence type="ECO:0000256" key="5">
    <source>
        <dbReference type="ARBA" id="ARBA00022691"/>
    </source>
</evidence>
<keyword evidence="4 7" id="KW-0808">Transferase</keyword>
<dbReference type="InterPro" id="IPR011530">
    <property type="entry name" value="rRNA_adenine_dimethylase"/>
</dbReference>
<comment type="similarity">
    <text evidence="7">Belongs to the class I-like SAM-binding methyltransferase superfamily. rRNA adenine N(6)-methyltransferase family. RsmA subfamily.</text>
</comment>
<dbReference type="Gene3D" id="3.40.50.150">
    <property type="entry name" value="Vaccinia Virus protein VP39"/>
    <property type="match status" value="1"/>
</dbReference>
<dbReference type="PANTHER" id="PTHR11727">
    <property type="entry name" value="DIMETHYLADENOSINE TRANSFERASE"/>
    <property type="match status" value="1"/>
</dbReference>
<feature type="domain" description="Ribosomal RNA adenine methylase transferase N-terminal" evidence="9">
    <location>
        <begin position="25"/>
        <end position="190"/>
    </location>
</feature>
<organism evidence="10">
    <name type="scientific">candidate division WOR-3 bacterium</name>
    <dbReference type="NCBI Taxonomy" id="2052148"/>
    <lineage>
        <taxon>Bacteria</taxon>
        <taxon>Bacteria division WOR-3</taxon>
    </lineage>
</organism>
<dbReference type="PROSITE" id="PS01131">
    <property type="entry name" value="RRNA_A_DIMETH"/>
    <property type="match status" value="1"/>
</dbReference>
<dbReference type="InterPro" id="IPR020596">
    <property type="entry name" value="rRNA_Ade_Mease_Trfase_CS"/>
</dbReference>
<dbReference type="InterPro" id="IPR020598">
    <property type="entry name" value="rRNA_Ade_methylase_Trfase_N"/>
</dbReference>
<feature type="binding site" evidence="7 8">
    <location>
        <position position="88"/>
    </location>
    <ligand>
        <name>S-adenosyl-L-methionine</name>
        <dbReference type="ChEBI" id="CHEBI:59789"/>
    </ligand>
</feature>
<reference evidence="10" key="1">
    <citation type="journal article" date="2020" name="mSystems">
        <title>Genome- and Community-Level Interaction Insights into Carbon Utilization and Element Cycling Functions of Hydrothermarchaeota in Hydrothermal Sediment.</title>
        <authorList>
            <person name="Zhou Z."/>
            <person name="Liu Y."/>
            <person name="Xu W."/>
            <person name="Pan J."/>
            <person name="Luo Z.H."/>
            <person name="Li M."/>
        </authorList>
    </citation>
    <scope>NUCLEOTIDE SEQUENCE [LARGE SCALE GENOMIC DNA]</scope>
    <source>
        <strain evidence="10">SpSt-258</strain>
    </source>
</reference>
<dbReference type="InterPro" id="IPR023165">
    <property type="entry name" value="rRNA_Ade_diMease-like_C"/>
</dbReference>
<feature type="binding site" evidence="7 8">
    <location>
        <position position="20"/>
    </location>
    <ligand>
        <name>S-adenosyl-L-methionine</name>
        <dbReference type="ChEBI" id="CHEBI:59789"/>
    </ligand>
</feature>
<comment type="catalytic activity">
    <reaction evidence="7">
        <text>adenosine(1518)/adenosine(1519) in 16S rRNA + 4 S-adenosyl-L-methionine = N(6)-dimethyladenosine(1518)/N(6)-dimethyladenosine(1519) in 16S rRNA + 4 S-adenosyl-L-homocysteine + 4 H(+)</text>
        <dbReference type="Rhea" id="RHEA:19609"/>
        <dbReference type="Rhea" id="RHEA-COMP:10232"/>
        <dbReference type="Rhea" id="RHEA-COMP:10233"/>
        <dbReference type="ChEBI" id="CHEBI:15378"/>
        <dbReference type="ChEBI" id="CHEBI:57856"/>
        <dbReference type="ChEBI" id="CHEBI:59789"/>
        <dbReference type="ChEBI" id="CHEBI:74411"/>
        <dbReference type="ChEBI" id="CHEBI:74493"/>
        <dbReference type="EC" id="2.1.1.182"/>
    </reaction>
</comment>
<dbReference type="CDD" id="cd02440">
    <property type="entry name" value="AdoMet_MTases"/>
    <property type="match status" value="1"/>
</dbReference>
<name>A0A7V1EHT1_UNCW3</name>
<keyword evidence="2 7" id="KW-0698">rRNA processing</keyword>
<evidence type="ECO:0000256" key="6">
    <source>
        <dbReference type="ARBA" id="ARBA00022884"/>
    </source>
</evidence>
<comment type="subcellular location">
    <subcellularLocation>
        <location evidence="7">Cytoplasm</location>
    </subcellularLocation>
</comment>
<dbReference type="InterPro" id="IPR029063">
    <property type="entry name" value="SAM-dependent_MTases_sf"/>
</dbReference>
<evidence type="ECO:0000256" key="7">
    <source>
        <dbReference type="HAMAP-Rule" id="MF_00607"/>
    </source>
</evidence>